<proteinExistence type="inferred from homology"/>
<protein>
    <recommendedName>
        <fullName evidence="12">Replication factor C subunit 2</fullName>
    </recommendedName>
</protein>
<dbReference type="EMBL" id="CAJMWR010001135">
    <property type="protein sequence ID" value="CAE6416566.1"/>
    <property type="molecule type" value="Genomic_DNA"/>
</dbReference>
<dbReference type="SUPFAM" id="SSF52540">
    <property type="entry name" value="P-loop containing nucleoside triphosphate hydrolases"/>
    <property type="match status" value="1"/>
</dbReference>
<dbReference type="SUPFAM" id="SSF117289">
    <property type="entry name" value="Nucleoporin domain"/>
    <property type="match status" value="1"/>
</dbReference>
<dbReference type="Proteomes" id="UP000663840">
    <property type="component" value="Unassembled WGS sequence"/>
</dbReference>
<evidence type="ECO:0000256" key="5">
    <source>
        <dbReference type="ARBA" id="ARBA00022705"/>
    </source>
</evidence>
<dbReference type="CDD" id="cd18140">
    <property type="entry name" value="HLD_clamp_RFC"/>
    <property type="match status" value="1"/>
</dbReference>
<dbReference type="GO" id="GO:0031080">
    <property type="term" value="C:nuclear pore outer ring"/>
    <property type="evidence" value="ECO:0007669"/>
    <property type="project" value="TreeGrafter"/>
</dbReference>
<keyword evidence="9" id="KW-0653">Protein transport</keyword>
<dbReference type="Gene3D" id="1.10.8.60">
    <property type="match status" value="1"/>
</dbReference>
<evidence type="ECO:0000256" key="6">
    <source>
        <dbReference type="ARBA" id="ARBA00022741"/>
    </source>
</evidence>
<dbReference type="GO" id="GO:0006271">
    <property type="term" value="P:DNA strand elongation involved in DNA replication"/>
    <property type="evidence" value="ECO:0007669"/>
    <property type="project" value="UniProtKB-ARBA"/>
</dbReference>
<dbReference type="SUPFAM" id="SSF48019">
    <property type="entry name" value="post-AAA+ oligomerization domain-like"/>
    <property type="match status" value="1"/>
</dbReference>
<dbReference type="FunFam" id="3.40.50.300:FF:000237">
    <property type="entry name" value="replication factor C subunit 4"/>
    <property type="match status" value="1"/>
</dbReference>
<organism evidence="16 17">
    <name type="scientific">Rhizoctonia solani</name>
    <dbReference type="NCBI Taxonomy" id="456999"/>
    <lineage>
        <taxon>Eukaryota</taxon>
        <taxon>Fungi</taxon>
        <taxon>Dikarya</taxon>
        <taxon>Basidiomycota</taxon>
        <taxon>Agaricomycotina</taxon>
        <taxon>Agaricomycetes</taxon>
        <taxon>Cantharellales</taxon>
        <taxon>Ceratobasidiaceae</taxon>
        <taxon>Rhizoctonia</taxon>
    </lineage>
</organism>
<evidence type="ECO:0000256" key="9">
    <source>
        <dbReference type="ARBA" id="ARBA00022927"/>
    </source>
</evidence>
<evidence type="ECO:0000256" key="11">
    <source>
        <dbReference type="ARBA" id="ARBA00023242"/>
    </source>
</evidence>
<dbReference type="Pfam" id="PF03177">
    <property type="entry name" value="Nucleoporin_C"/>
    <property type="match status" value="1"/>
</dbReference>
<keyword evidence="4" id="KW-0813">Transport</keyword>
<comment type="caution">
    <text evidence="16">The sequence shown here is derived from an EMBL/GenBank/DDBJ whole genome shotgun (WGS) entry which is preliminary data.</text>
</comment>
<keyword evidence="13" id="KW-0175">Coiled coil</keyword>
<keyword evidence="5" id="KW-0235">DNA replication</keyword>
<dbReference type="Gene3D" id="1.10.720.30">
    <property type="entry name" value="SAP domain"/>
    <property type="match status" value="1"/>
</dbReference>
<dbReference type="Gene3D" id="1.20.272.10">
    <property type="match status" value="1"/>
</dbReference>
<evidence type="ECO:0000256" key="3">
    <source>
        <dbReference type="ARBA" id="ARBA00005569"/>
    </source>
</evidence>
<dbReference type="FunFam" id="1.20.272.10:FF:000011">
    <property type="entry name" value="Replication factor C subunit 2"/>
    <property type="match status" value="1"/>
</dbReference>
<dbReference type="InterPro" id="IPR015943">
    <property type="entry name" value="WD40/YVTN_repeat-like_dom_sf"/>
</dbReference>
<evidence type="ECO:0000256" key="7">
    <source>
        <dbReference type="ARBA" id="ARBA00022816"/>
    </source>
</evidence>
<evidence type="ECO:0000256" key="13">
    <source>
        <dbReference type="SAM" id="Coils"/>
    </source>
</evidence>
<name>A0A8H2X9D6_9AGAM</name>
<evidence type="ECO:0000256" key="2">
    <source>
        <dbReference type="ARBA" id="ARBA00005378"/>
    </source>
</evidence>
<keyword evidence="10" id="KW-0811">Translocation</keyword>
<evidence type="ECO:0000256" key="12">
    <source>
        <dbReference type="ARBA" id="ARBA00040745"/>
    </source>
</evidence>
<dbReference type="SUPFAM" id="SSF68906">
    <property type="entry name" value="SAP domain"/>
    <property type="match status" value="1"/>
</dbReference>
<feature type="domain" description="SAP" evidence="15">
    <location>
        <begin position="374"/>
        <end position="408"/>
    </location>
</feature>
<dbReference type="Gene3D" id="1.20.58.1380">
    <property type="match status" value="1"/>
</dbReference>
<comment type="subcellular location">
    <subcellularLocation>
        <location evidence="1">Nucleus envelope</location>
    </subcellularLocation>
</comment>
<evidence type="ECO:0000256" key="8">
    <source>
        <dbReference type="ARBA" id="ARBA00022840"/>
    </source>
</evidence>
<dbReference type="GO" id="GO:0016973">
    <property type="term" value="P:poly(A)+ mRNA export from nucleus"/>
    <property type="evidence" value="ECO:0007669"/>
    <property type="project" value="TreeGrafter"/>
</dbReference>
<accession>A0A8H2X9D6</accession>
<dbReference type="Gene3D" id="3.40.50.300">
    <property type="entry name" value="P-loop containing nucleotide triphosphate hydrolases"/>
    <property type="match status" value="1"/>
</dbReference>
<dbReference type="GO" id="GO:0003677">
    <property type="term" value="F:DNA binding"/>
    <property type="evidence" value="ECO:0007669"/>
    <property type="project" value="InterPro"/>
</dbReference>
<dbReference type="CDD" id="cd00009">
    <property type="entry name" value="AAA"/>
    <property type="match status" value="1"/>
</dbReference>
<dbReference type="Pfam" id="PF00004">
    <property type="entry name" value="AAA"/>
    <property type="match status" value="1"/>
</dbReference>
<dbReference type="GO" id="GO:0016887">
    <property type="term" value="F:ATP hydrolysis activity"/>
    <property type="evidence" value="ECO:0007669"/>
    <property type="project" value="InterPro"/>
</dbReference>
<dbReference type="InterPro" id="IPR036361">
    <property type="entry name" value="SAP_dom_sf"/>
</dbReference>
<dbReference type="InterPro" id="IPR013748">
    <property type="entry name" value="Rep_factorC_C"/>
</dbReference>
<dbReference type="GO" id="GO:0017056">
    <property type="term" value="F:structural constituent of nuclear pore"/>
    <property type="evidence" value="ECO:0007669"/>
    <property type="project" value="InterPro"/>
</dbReference>
<keyword evidence="7" id="KW-0509">mRNA transport</keyword>
<dbReference type="SMART" id="SM00382">
    <property type="entry name" value="AAA"/>
    <property type="match status" value="1"/>
</dbReference>
<evidence type="ECO:0000259" key="15">
    <source>
        <dbReference type="PROSITE" id="PS50800"/>
    </source>
</evidence>
<evidence type="ECO:0000313" key="16">
    <source>
        <dbReference type="EMBL" id="CAE6416566.1"/>
    </source>
</evidence>
<dbReference type="InterPro" id="IPR037624">
    <property type="entry name" value="Nup133-like"/>
</dbReference>
<dbReference type="SMART" id="SM00513">
    <property type="entry name" value="SAP"/>
    <property type="match status" value="1"/>
</dbReference>
<dbReference type="PANTHER" id="PTHR13405">
    <property type="entry name" value="NUCLEAR PORE COMPLEX PROTEIN NUP133"/>
    <property type="match status" value="1"/>
</dbReference>
<dbReference type="GO" id="GO:0000972">
    <property type="term" value="P:transcription-dependent tethering of RNA polymerase II gene DNA at nuclear periphery"/>
    <property type="evidence" value="ECO:0007669"/>
    <property type="project" value="TreeGrafter"/>
</dbReference>
<sequence length="1854" mass="205952">MFLKSSAKKDVQKNVVDPALQPWVEKYRPQTIEDVSAQEHAVAVLRKTLTSTNLPHMLFYGPPGTGKTSTILALSRQLFGPELFRTRVLELNASDERGISIVREKIKNFARQTPRAAEANSKYPCPPYKIIILDEADSMTQDAQAALRRIMENYAKITRFCLVCNYVTRIIEPLASRCSKFRFHPLDVSSTRSRLEHIVKLENIDISPEAVTALISTSDGDLRRSITYLQSAARLSASQEPSPSISASDIQEIAGVVPDAVMNRFSSAVGIELPDEGMDIDRAKDIDGIRDEVNRIMQEGFSVAQLLSQLHDIVILHNTITSKQKTACAAVFAAADKALCDGADEELQLLEIGLGCRSRSLASTVLLPKSPEKWQEYTVAQLRTEAKQRGLATGGSKSKLVQRLASHNQTNERPSTSVESPSTAHISARQRWISTGSYSQAEPSGDKFKARFSRNLDVKIPTTPEPIDEGPVIPFLAQKFDSPPSESASPPQEPPSDAPKVVTVASAATHVGGGPSHAIHEATDAHSLESEAGSQPMGIKGLLEEFGLSLNFNFKDTANDTASEFLKPVASGISIPNLGKDETNIKDAQRELNQEEKQGLWLLGGIVLDASYFCEALAEISDRFGSQAVVDRLLPLVIPVISSWSNSGKLVSVDEANATAAAASKGKKAGNALGEARAHYFQEYCHDSVSEDQDMRSEASYATVTAAEATGLPTYVKTPELTVVLSGHFPEEVRRILGSSESDRNASTGQVDILTGYSFLVTKKTCFVWNPTKARGFARYLNFPSEPPLQRSHGSPTCYIFPTPRENKDATHTLLPNVSLIPYGASREPGLLIVSTAGEIRIWESINAGLAGAEHFYTTSASLSGGEYISSLYRCEASFYILATTSGRLLRMVLSSPGGKTQTVIAPFSQHHGLLSFSRFFGRGTGELDGGAVVAISETASETRQARSKNIWALTKKTLQKWTIGDGWEQMPFEYDVRASVQQGLVPEDQEEAELPELDIELHDLKMQGNEHALILFSYLPLNELESTDSAPYRTYAIASFAPAGDALTSIKFDKVPYEGTRDPRPASNPTLELIDNGNVALVQFVDAVTLQSLNAGSTFKTHLMFKDRRWNRTLGHGVSDKQAPGSNTVELMLMTVTSGQLSIHLDLSRIKRVDDTSKVNQSRAIMEQAIRFGTIQDNPFVFRLDPELKEADLGSAAVGLSRDIVNSAIHESRHAMDLSQHINQRLGQLQALMRFLNEDHATAHMSDSSRQSLAYDAEKLFAASALWQYENEHSGQRRKSLLTEIIERYFGNDSAPSEEGPVRAFFKGHLEDLAEIIINADYVVDDAYRSGAPNLVETLRVANQLVMIIYNTVNAFRQQSLGFYGLEDAPPSLAPWTSEPEVLETMQELFTYTGRMLGDRARDLGNTLKTVPAERDIQNELKGQLQDLAKYLFANYSERLEYLQRQNASAEDRKEAVALDQQFANYRPSMLRNLATYDQGEDAFQLAEQYRDFRSLAELCNDSKLASDLRTQNYLERYQQDFASELYQWYVEHGKLQTLLLQDKIYWPLLHGFLQSTDYPRISWLHDIAVRDFQSTTATLSGEIAKETKLDAKQLLLSLSKLSTVAENNLESFNSGQVQDDLQVYDDQLDLVELQREIRVEFDSVVAEANVRGRPSIDVQADVLAQELIPSTVEDANNALFKRLVKQLLQRNVLSSYDLVDILTLRISKPESTSFIDAASVIERTSKESKEYKDALRTLWRRAWIEDDWIEVRDQSSQTDEQIWQNIQQTAVWRLIVYLLSVHEESLIIPPSEAAITPTSATLSSRFPDLPSHAIDALLSDLELEEIKLRRLLDSGDVEEWYAEAVERARQVT</sequence>
<comment type="similarity">
    <text evidence="2">Belongs to the activator 1 small subunits family.</text>
</comment>
<dbReference type="InterPro" id="IPR003593">
    <property type="entry name" value="AAA+_ATPase"/>
</dbReference>
<keyword evidence="11" id="KW-0539">Nucleus</keyword>
<keyword evidence="6" id="KW-0547">Nucleotide-binding</keyword>
<evidence type="ECO:0000256" key="1">
    <source>
        <dbReference type="ARBA" id="ARBA00004259"/>
    </source>
</evidence>
<feature type="region of interest" description="Disordered" evidence="14">
    <location>
        <begin position="388"/>
        <end position="425"/>
    </location>
</feature>
<keyword evidence="8" id="KW-0067">ATP-binding</keyword>
<evidence type="ECO:0000313" key="17">
    <source>
        <dbReference type="Proteomes" id="UP000663840"/>
    </source>
</evidence>
<dbReference type="Pfam" id="PF08801">
    <property type="entry name" value="Nucleoporin_N"/>
    <property type="match status" value="1"/>
</dbReference>
<feature type="compositionally biased region" description="Polar residues" evidence="14">
    <location>
        <begin position="405"/>
        <end position="425"/>
    </location>
</feature>
<dbReference type="PANTHER" id="PTHR13405:SF11">
    <property type="entry name" value="NUCLEAR PORE COMPLEX PROTEIN NUP133"/>
    <property type="match status" value="1"/>
</dbReference>
<feature type="compositionally biased region" description="Low complexity" evidence="14">
    <location>
        <begin position="481"/>
        <end position="490"/>
    </location>
</feature>
<dbReference type="Gene3D" id="2.130.10.10">
    <property type="entry name" value="YVTN repeat-like/Quinoprotein amine dehydrogenase"/>
    <property type="match status" value="1"/>
</dbReference>
<dbReference type="InterPro" id="IPR003034">
    <property type="entry name" value="SAP_dom"/>
</dbReference>
<dbReference type="InterPro" id="IPR014908">
    <property type="entry name" value="Nucleoporin_Nup133/Nup155_N"/>
</dbReference>
<dbReference type="GO" id="GO:0005524">
    <property type="term" value="F:ATP binding"/>
    <property type="evidence" value="ECO:0007669"/>
    <property type="project" value="UniProtKB-KW"/>
</dbReference>
<feature type="region of interest" description="Disordered" evidence="14">
    <location>
        <begin position="476"/>
        <end position="500"/>
    </location>
</feature>
<dbReference type="Pfam" id="PF02037">
    <property type="entry name" value="SAP"/>
    <property type="match status" value="1"/>
</dbReference>
<dbReference type="InterPro" id="IPR008921">
    <property type="entry name" value="DNA_pol3_clamp-load_cplx_C"/>
</dbReference>
<reference evidence="16" key="1">
    <citation type="submission" date="2021-01" db="EMBL/GenBank/DDBJ databases">
        <authorList>
            <person name="Kaushik A."/>
        </authorList>
    </citation>
    <scope>NUCLEOTIDE SEQUENCE</scope>
    <source>
        <strain evidence="16">AG1-1A</strain>
    </source>
</reference>
<evidence type="ECO:0000256" key="14">
    <source>
        <dbReference type="SAM" id="MobiDB-lite"/>
    </source>
</evidence>
<dbReference type="InterPro" id="IPR047854">
    <property type="entry name" value="RFC_lid"/>
</dbReference>
<evidence type="ECO:0000256" key="10">
    <source>
        <dbReference type="ARBA" id="ARBA00023010"/>
    </source>
</evidence>
<dbReference type="PROSITE" id="PS50800">
    <property type="entry name" value="SAP"/>
    <property type="match status" value="1"/>
</dbReference>
<comment type="similarity">
    <text evidence="3">Belongs to the nucleoporin Nup133 family.</text>
</comment>
<gene>
    <name evidence="16" type="ORF">RDB_LOCUS49550</name>
</gene>
<evidence type="ECO:0000256" key="4">
    <source>
        <dbReference type="ARBA" id="ARBA00022448"/>
    </source>
</evidence>
<dbReference type="InterPro" id="IPR003959">
    <property type="entry name" value="ATPase_AAA_core"/>
</dbReference>
<dbReference type="Pfam" id="PF21960">
    <property type="entry name" value="RCF1-5-like_lid"/>
    <property type="match status" value="1"/>
</dbReference>
<dbReference type="GO" id="GO:0006606">
    <property type="term" value="P:protein import into nucleus"/>
    <property type="evidence" value="ECO:0007669"/>
    <property type="project" value="TreeGrafter"/>
</dbReference>
<dbReference type="InterPro" id="IPR007187">
    <property type="entry name" value="Nucleoporin_Nup133/Nup155_C"/>
</dbReference>
<dbReference type="InterPro" id="IPR027417">
    <property type="entry name" value="P-loop_NTPase"/>
</dbReference>
<feature type="coiled-coil region" evidence="13">
    <location>
        <begin position="1434"/>
        <end position="1461"/>
    </location>
</feature>
<dbReference type="Pfam" id="PF08542">
    <property type="entry name" value="Rep_fac_C"/>
    <property type="match status" value="1"/>
</dbReference>